<sequence>MKNLFLSFLMLVGISTTFAQSAKYEGAMKSNLALLKEAKTSADYLNVANAFERIANAEKTQWLPYYYAALADLHNGMNETNADKDAIGKKVDELLSSAELIDKNVELTVLHYYNETMKMTVNPQERWQTSGVAMANYAKQAIAQDPNNPRIYFLMGENVFHTPENFGGGKEKAKPIFQKSVNLFASFKPASDISPNWGKEIAEKMLAECNQ</sequence>
<organism evidence="2 3">
    <name type="scientific">Arachidicoccus soli</name>
    <dbReference type="NCBI Taxonomy" id="2341117"/>
    <lineage>
        <taxon>Bacteria</taxon>
        <taxon>Pseudomonadati</taxon>
        <taxon>Bacteroidota</taxon>
        <taxon>Chitinophagia</taxon>
        <taxon>Chitinophagales</taxon>
        <taxon>Chitinophagaceae</taxon>
        <taxon>Arachidicoccus</taxon>
    </lineage>
</organism>
<dbReference type="OrthoDB" id="1150971at2"/>
<evidence type="ECO:0000256" key="1">
    <source>
        <dbReference type="SAM" id="SignalP"/>
    </source>
</evidence>
<dbReference type="Proteomes" id="UP000266118">
    <property type="component" value="Chromosome"/>
</dbReference>
<evidence type="ECO:0000313" key="2">
    <source>
        <dbReference type="EMBL" id="AYD48344.1"/>
    </source>
</evidence>
<reference evidence="2 3" key="1">
    <citation type="submission" date="2018-09" db="EMBL/GenBank/DDBJ databases">
        <title>Arachidicoccus sp. nov., a bacterium isolated from soil.</title>
        <authorList>
            <person name="Weon H.-Y."/>
            <person name="Kwon S.-W."/>
            <person name="Lee S.A."/>
        </authorList>
    </citation>
    <scope>NUCLEOTIDE SEQUENCE [LARGE SCALE GENOMIC DNA]</scope>
    <source>
        <strain evidence="2 3">KIS59-12</strain>
    </source>
</reference>
<proteinExistence type="predicted"/>
<feature type="signal peptide" evidence="1">
    <location>
        <begin position="1"/>
        <end position="21"/>
    </location>
</feature>
<protein>
    <recommendedName>
        <fullName evidence="4">Tetratricopeptide repeat protein</fullName>
    </recommendedName>
</protein>
<keyword evidence="1" id="KW-0732">Signal</keyword>
<dbReference type="AlphaFoldDB" id="A0A386HST3"/>
<dbReference type="KEGG" id="ark:D6B99_12490"/>
<name>A0A386HST3_9BACT</name>
<gene>
    <name evidence="2" type="ORF">D6B99_12490</name>
</gene>
<dbReference type="EMBL" id="CP032489">
    <property type="protein sequence ID" value="AYD48344.1"/>
    <property type="molecule type" value="Genomic_DNA"/>
</dbReference>
<keyword evidence="3" id="KW-1185">Reference proteome</keyword>
<accession>A0A386HST3</accession>
<dbReference type="RefSeq" id="WP_119988986.1">
    <property type="nucleotide sequence ID" value="NZ_CP032489.1"/>
</dbReference>
<feature type="chain" id="PRO_5017370854" description="Tetratricopeptide repeat protein" evidence="1">
    <location>
        <begin position="22"/>
        <end position="211"/>
    </location>
</feature>
<evidence type="ECO:0000313" key="3">
    <source>
        <dbReference type="Proteomes" id="UP000266118"/>
    </source>
</evidence>
<evidence type="ECO:0008006" key="4">
    <source>
        <dbReference type="Google" id="ProtNLM"/>
    </source>
</evidence>